<evidence type="ECO:0000256" key="4">
    <source>
        <dbReference type="ARBA" id="ARBA00022525"/>
    </source>
</evidence>
<dbReference type="eggNOG" id="COG1075">
    <property type="taxonomic scope" value="Bacteria"/>
</dbReference>
<evidence type="ECO:0000259" key="8">
    <source>
        <dbReference type="Pfam" id="PF24708"/>
    </source>
</evidence>
<evidence type="ECO:0000256" key="2">
    <source>
        <dbReference type="ARBA" id="ARBA00004613"/>
    </source>
</evidence>
<dbReference type="GO" id="GO:0005576">
    <property type="term" value="C:extracellular region"/>
    <property type="evidence" value="ECO:0007669"/>
    <property type="project" value="UniProtKB-SubCell"/>
</dbReference>
<dbReference type="STRING" id="573413.Spirs_0271"/>
<keyword evidence="5" id="KW-0732">Signal</keyword>
<dbReference type="GO" id="GO:0006629">
    <property type="term" value="P:lipid metabolic process"/>
    <property type="evidence" value="ECO:0007669"/>
    <property type="project" value="UniProtKB-KW"/>
</dbReference>
<evidence type="ECO:0000256" key="7">
    <source>
        <dbReference type="ARBA" id="ARBA00023098"/>
    </source>
</evidence>
<evidence type="ECO:0000313" key="9">
    <source>
        <dbReference type="EMBL" id="ADK79427.1"/>
    </source>
</evidence>
<dbReference type="Pfam" id="PF24708">
    <property type="entry name" value="Lip_C"/>
    <property type="match status" value="2"/>
</dbReference>
<sequence length="395" mass="44014">MEMRASGRPIRNNFPIVLVYGFMGYVELPFSGFHHWGGTIDLAEELRKAGYTVYVAPIGPVSSLHDRACELYSFIKGGRVDYGAAHSAAAGHNRWGRNYPGVFPQWGEFDPNSGSPRKVHLICHSMGGQTARVLAHLLGDREWIASVFTISTPHDGTTLTYRYHDPGRMIKLFASLLVLQSDKQDDPVFDMQLEHWKGATEPGETLSAFLERVIKDDAWLGTKDFGFYDLTPKGAAEINRETPALPGIYYFSLATSRTQYDEKRDRWIPAPGMLLPLRSTARSIGSCIPESGKDSLWEGTDASWRENDGLVNTISMDGPSLSSCDPIRRWSLDRMEVPDVGVWNFLGTLGLDHWQVHLQLPVGSTCPEGYDSLLDYYIDICSFLRALPPVPIIGG</sequence>
<evidence type="ECO:0000256" key="1">
    <source>
        <dbReference type="ARBA" id="ARBA00001024"/>
    </source>
</evidence>
<dbReference type="Proteomes" id="UP000002318">
    <property type="component" value="Chromosome"/>
</dbReference>
<dbReference type="InterPro" id="IPR029058">
    <property type="entry name" value="AB_hydrolase_fold"/>
</dbReference>
<dbReference type="KEGG" id="ssm:Spirs_0271"/>
<dbReference type="RefSeq" id="WP_013252891.1">
    <property type="nucleotide sequence ID" value="NC_014364.1"/>
</dbReference>
<dbReference type="HOGENOM" id="CLU_023555_4_1_12"/>
<dbReference type="SUPFAM" id="SSF53474">
    <property type="entry name" value="alpha/beta-Hydrolases"/>
    <property type="match status" value="1"/>
</dbReference>
<dbReference type="PANTHER" id="PTHR34043:SF3">
    <property type="entry name" value="ALPHA_BETA-HYDROLASES SUPERFAMILY PROTEIN"/>
    <property type="match status" value="1"/>
</dbReference>
<proteinExistence type="predicted"/>
<evidence type="ECO:0000256" key="6">
    <source>
        <dbReference type="ARBA" id="ARBA00022801"/>
    </source>
</evidence>
<evidence type="ECO:0000313" key="10">
    <source>
        <dbReference type="Proteomes" id="UP000002318"/>
    </source>
</evidence>
<organism evidence="9 10">
    <name type="scientific">Sediminispirochaeta smaragdinae (strain DSM 11293 / JCM 15392 / SEBR 4228)</name>
    <name type="common">Spirochaeta smaragdinae</name>
    <dbReference type="NCBI Taxonomy" id="573413"/>
    <lineage>
        <taxon>Bacteria</taxon>
        <taxon>Pseudomonadati</taxon>
        <taxon>Spirochaetota</taxon>
        <taxon>Spirochaetia</taxon>
        <taxon>Spirochaetales</taxon>
        <taxon>Spirochaetaceae</taxon>
        <taxon>Sediminispirochaeta</taxon>
    </lineage>
</organism>
<reference evidence="9 10" key="1">
    <citation type="journal article" date="2010" name="Stand. Genomic Sci.">
        <title>Complete genome sequence of Spirochaeta smaragdinae type strain (SEBR 4228).</title>
        <authorList>
            <person name="Mavromatis K."/>
            <person name="Yasawong M."/>
            <person name="Chertkov O."/>
            <person name="Lapidus A."/>
            <person name="Lucas S."/>
            <person name="Nolan M."/>
            <person name="Del Rio T.G."/>
            <person name="Tice H."/>
            <person name="Cheng J.F."/>
            <person name="Pitluck S."/>
            <person name="Liolios K."/>
            <person name="Ivanova N."/>
            <person name="Tapia R."/>
            <person name="Han C."/>
            <person name="Bruce D."/>
            <person name="Goodwin L."/>
            <person name="Pati A."/>
            <person name="Chen A."/>
            <person name="Palaniappan K."/>
            <person name="Land M."/>
            <person name="Hauser L."/>
            <person name="Chang Y.J."/>
            <person name="Jeffries C.D."/>
            <person name="Detter J.C."/>
            <person name="Rohde M."/>
            <person name="Brambilla E."/>
            <person name="Spring S."/>
            <person name="Goker M."/>
            <person name="Sikorski J."/>
            <person name="Woyke T."/>
            <person name="Bristow J."/>
            <person name="Eisen J.A."/>
            <person name="Markowitz V."/>
            <person name="Hugenholtz P."/>
            <person name="Klenk H.P."/>
            <person name="Kyrpides N.C."/>
        </authorList>
    </citation>
    <scope>NUCLEOTIDE SEQUENCE [LARGE SCALE GENOMIC DNA]</scope>
    <source>
        <strain evidence="10">DSM 11293 / JCM 15392 / SEBR 4228</strain>
    </source>
</reference>
<dbReference type="GO" id="GO:0004806">
    <property type="term" value="F:triacylglycerol lipase activity"/>
    <property type="evidence" value="ECO:0007669"/>
    <property type="project" value="UniProtKB-EC"/>
</dbReference>
<keyword evidence="7" id="KW-0443">Lipid metabolism</keyword>
<protein>
    <recommendedName>
        <fullName evidence="3">triacylglycerol lipase</fullName>
        <ecNumber evidence="3">3.1.1.3</ecNumber>
    </recommendedName>
</protein>
<dbReference type="OrthoDB" id="2004167at2"/>
<evidence type="ECO:0000256" key="5">
    <source>
        <dbReference type="ARBA" id="ARBA00022729"/>
    </source>
</evidence>
<keyword evidence="6 9" id="KW-0378">Hydrolase</keyword>
<dbReference type="EC" id="3.1.1.3" evidence="3"/>
<dbReference type="Gene3D" id="3.40.50.1820">
    <property type="entry name" value="alpha/beta hydrolase"/>
    <property type="match status" value="1"/>
</dbReference>
<dbReference type="EMBL" id="CP002116">
    <property type="protein sequence ID" value="ADK79427.1"/>
    <property type="molecule type" value="Genomic_DNA"/>
</dbReference>
<gene>
    <name evidence="9" type="ordered locus">Spirs_0271</name>
</gene>
<accession>E1RAD6</accession>
<keyword evidence="10" id="KW-1185">Reference proteome</keyword>
<name>E1RAD6_SEDSS</name>
<dbReference type="AlphaFoldDB" id="E1RAD6"/>
<feature type="domain" description="Lipase-like C-terminal" evidence="8">
    <location>
        <begin position="12"/>
        <end position="138"/>
    </location>
</feature>
<feature type="domain" description="Lipase-like C-terminal" evidence="8">
    <location>
        <begin position="142"/>
        <end position="320"/>
    </location>
</feature>
<comment type="catalytic activity">
    <reaction evidence="1">
        <text>a triacylglycerol + H2O = a diacylglycerol + a fatty acid + H(+)</text>
        <dbReference type="Rhea" id="RHEA:12044"/>
        <dbReference type="ChEBI" id="CHEBI:15377"/>
        <dbReference type="ChEBI" id="CHEBI:15378"/>
        <dbReference type="ChEBI" id="CHEBI:17855"/>
        <dbReference type="ChEBI" id="CHEBI:18035"/>
        <dbReference type="ChEBI" id="CHEBI:28868"/>
        <dbReference type="EC" id="3.1.1.3"/>
    </reaction>
</comment>
<keyword evidence="4" id="KW-0964">Secreted</keyword>
<comment type="subcellular location">
    <subcellularLocation>
        <location evidence="2">Secreted</location>
    </subcellularLocation>
</comment>
<dbReference type="PANTHER" id="PTHR34043">
    <property type="entry name" value="ALPHA/BETA-HYDROLASES SUPERFAMILY PROTEIN"/>
    <property type="match status" value="1"/>
</dbReference>
<dbReference type="InterPro" id="IPR056304">
    <property type="entry name" value="Lip-like_C"/>
</dbReference>
<evidence type="ECO:0000256" key="3">
    <source>
        <dbReference type="ARBA" id="ARBA00013279"/>
    </source>
</evidence>